<evidence type="ECO:0000313" key="2">
    <source>
        <dbReference type="Proteomes" id="UP001064048"/>
    </source>
</evidence>
<name>A0ACC0KJU2_CHOFU</name>
<keyword evidence="2" id="KW-1185">Reference proteome</keyword>
<gene>
    <name evidence="1" type="ORF">MSG28_010129</name>
</gene>
<protein>
    <submittedName>
        <fullName evidence="1">Uncharacterized protein</fullName>
    </submittedName>
</protein>
<reference evidence="1 2" key="1">
    <citation type="journal article" date="2022" name="Genome Biol. Evol.">
        <title>The Spruce Budworm Genome: Reconstructing the Evolutionary History of Antifreeze Proteins.</title>
        <authorList>
            <person name="Beliveau C."/>
            <person name="Gagne P."/>
            <person name="Picq S."/>
            <person name="Vernygora O."/>
            <person name="Keeling C.I."/>
            <person name="Pinkney K."/>
            <person name="Doucet D."/>
            <person name="Wen F."/>
            <person name="Johnston J.S."/>
            <person name="Maaroufi H."/>
            <person name="Boyle B."/>
            <person name="Laroche J."/>
            <person name="Dewar K."/>
            <person name="Juretic N."/>
            <person name="Blackburn G."/>
            <person name="Nisole A."/>
            <person name="Brunet B."/>
            <person name="Brandao M."/>
            <person name="Lumley L."/>
            <person name="Duan J."/>
            <person name="Quan G."/>
            <person name="Lucarotti C.J."/>
            <person name="Roe A.D."/>
            <person name="Sperling F.A.H."/>
            <person name="Levesque R.C."/>
            <person name="Cusson M."/>
        </authorList>
    </citation>
    <scope>NUCLEOTIDE SEQUENCE [LARGE SCALE GENOMIC DNA]</scope>
    <source>
        <strain evidence="1">Glfc:IPQL:Cfum</strain>
    </source>
</reference>
<proteinExistence type="predicted"/>
<sequence>MLIDEQDEEVKKQLPVVPKCCESGQNLTVTFEDGKTKTVCSRSRLTFQPLFHKANDTHIWSYDSNVFETIVRNPCNYDSFRTCCLLSFIMGLSWVLEVVSWAAGAGSATVSVWSVFDLINALQGVVIFGIFVLQQPVRSIVKSCRRKRDGSEVSVVSERNSLGSGRRDYV</sequence>
<accession>A0ACC0KJU2</accession>
<dbReference type="EMBL" id="CM046117">
    <property type="protein sequence ID" value="KAI8436629.1"/>
    <property type="molecule type" value="Genomic_DNA"/>
</dbReference>
<organism evidence="1 2">
    <name type="scientific">Choristoneura fumiferana</name>
    <name type="common">Spruce budworm moth</name>
    <name type="synonym">Archips fumiferana</name>
    <dbReference type="NCBI Taxonomy" id="7141"/>
    <lineage>
        <taxon>Eukaryota</taxon>
        <taxon>Metazoa</taxon>
        <taxon>Ecdysozoa</taxon>
        <taxon>Arthropoda</taxon>
        <taxon>Hexapoda</taxon>
        <taxon>Insecta</taxon>
        <taxon>Pterygota</taxon>
        <taxon>Neoptera</taxon>
        <taxon>Endopterygota</taxon>
        <taxon>Lepidoptera</taxon>
        <taxon>Glossata</taxon>
        <taxon>Ditrysia</taxon>
        <taxon>Tortricoidea</taxon>
        <taxon>Tortricidae</taxon>
        <taxon>Tortricinae</taxon>
        <taxon>Choristoneura</taxon>
    </lineage>
</organism>
<dbReference type="Proteomes" id="UP001064048">
    <property type="component" value="Chromosome 17"/>
</dbReference>
<evidence type="ECO:0000313" key="1">
    <source>
        <dbReference type="EMBL" id="KAI8436629.1"/>
    </source>
</evidence>
<comment type="caution">
    <text evidence="1">The sequence shown here is derived from an EMBL/GenBank/DDBJ whole genome shotgun (WGS) entry which is preliminary data.</text>
</comment>